<dbReference type="Proteomes" id="UP000044602">
    <property type="component" value="Unassembled WGS sequence"/>
</dbReference>
<accession>A0A0G4KL52</accession>
<evidence type="ECO:0000256" key="1">
    <source>
        <dbReference type="SAM" id="MobiDB-lite"/>
    </source>
</evidence>
<protein>
    <submittedName>
        <fullName evidence="2">Uncharacterized protein</fullName>
    </submittedName>
</protein>
<feature type="compositionally biased region" description="Basic and acidic residues" evidence="1">
    <location>
        <begin position="33"/>
        <end position="66"/>
    </location>
</feature>
<reference evidence="2 3" key="1">
    <citation type="submission" date="2015-05" db="EMBL/GenBank/DDBJ databases">
        <authorList>
            <person name="Wang D.B."/>
            <person name="Wang M."/>
        </authorList>
    </citation>
    <scope>NUCLEOTIDE SEQUENCE [LARGE SCALE GENOMIC DNA]</scope>
    <source>
        <strain evidence="2">VL1</strain>
    </source>
</reference>
<evidence type="ECO:0000313" key="2">
    <source>
        <dbReference type="EMBL" id="CRK09446.1"/>
    </source>
</evidence>
<feature type="region of interest" description="Disordered" evidence="1">
    <location>
        <begin position="1"/>
        <end position="135"/>
    </location>
</feature>
<name>A0A0G4KL52_VERLO</name>
<feature type="compositionally biased region" description="Basic and acidic residues" evidence="1">
    <location>
        <begin position="117"/>
        <end position="131"/>
    </location>
</feature>
<keyword evidence="3" id="KW-1185">Reference proteome</keyword>
<dbReference type="AlphaFoldDB" id="A0A0G4KL52"/>
<sequence>MTWAESHAYTTPPQLRPIMKMSKPPLRGCGDADDGHAADERGHVGGHGAHDAADDAEGRAADEHVPATENVGHAPNDGQGHSTDEGVHEGDPDDVRVGSNVGVDDAENGRGVSKSSDAGHETEADAHHGADEEAAAEVARRQGILFHLKVGARRVDVVNTRPLGLFHVERAMRFATLLHSSGGLCWPWPQL</sequence>
<gene>
    <name evidence="2" type="ORF">BN1708_002159</name>
</gene>
<organism evidence="2 3">
    <name type="scientific">Verticillium longisporum</name>
    <name type="common">Verticillium dahliae var. longisporum</name>
    <dbReference type="NCBI Taxonomy" id="100787"/>
    <lineage>
        <taxon>Eukaryota</taxon>
        <taxon>Fungi</taxon>
        <taxon>Dikarya</taxon>
        <taxon>Ascomycota</taxon>
        <taxon>Pezizomycotina</taxon>
        <taxon>Sordariomycetes</taxon>
        <taxon>Hypocreomycetidae</taxon>
        <taxon>Glomerellales</taxon>
        <taxon>Plectosphaerellaceae</taxon>
        <taxon>Verticillium</taxon>
    </lineage>
</organism>
<feature type="compositionally biased region" description="Basic and acidic residues" evidence="1">
    <location>
        <begin position="82"/>
        <end position="96"/>
    </location>
</feature>
<proteinExistence type="predicted"/>
<evidence type="ECO:0000313" key="3">
    <source>
        <dbReference type="Proteomes" id="UP000044602"/>
    </source>
</evidence>
<dbReference type="EMBL" id="CVQH01002224">
    <property type="protein sequence ID" value="CRK09446.1"/>
    <property type="molecule type" value="Genomic_DNA"/>
</dbReference>